<dbReference type="InterPro" id="IPR003399">
    <property type="entry name" value="Mce/MlaD"/>
</dbReference>
<name>A0A931I605_9NOCA</name>
<dbReference type="InterPro" id="IPR005693">
    <property type="entry name" value="Mce"/>
</dbReference>
<keyword evidence="2" id="KW-0472">Membrane</keyword>
<evidence type="ECO:0000256" key="1">
    <source>
        <dbReference type="SAM" id="Coils"/>
    </source>
</evidence>
<dbReference type="PANTHER" id="PTHR33371">
    <property type="entry name" value="INTERMEMBRANE PHOSPHOLIPID TRANSPORT SYSTEM BINDING PROTEIN MLAD-RELATED"/>
    <property type="match status" value="1"/>
</dbReference>
<dbReference type="Pfam" id="PF02470">
    <property type="entry name" value="MlaD"/>
    <property type="match status" value="1"/>
</dbReference>
<feature type="domain" description="Mce/MlaD" evidence="3">
    <location>
        <begin position="34"/>
        <end position="107"/>
    </location>
</feature>
<proteinExistence type="predicted"/>
<accession>A0A931I605</accession>
<reference evidence="4" key="1">
    <citation type="submission" date="2020-11" db="EMBL/GenBank/DDBJ databases">
        <title>Nocardia NEAU-351.nov., a novel actinomycete isolated from the cow dung.</title>
        <authorList>
            <person name="Zhang X."/>
        </authorList>
    </citation>
    <scope>NUCLEOTIDE SEQUENCE</scope>
    <source>
        <strain evidence="4">NEAU-351</strain>
    </source>
</reference>
<protein>
    <submittedName>
        <fullName evidence="4">MCE family protein</fullName>
    </submittedName>
</protein>
<sequence length="332" mass="35730">MERGQLRAGLAVAFLVAVAMLAVAILYVIPLGDRTYTADLTEAQSVRVGDDVRLAGISVGRVEGLDLHPDKVRMRFSVRDDVFLGAQTSLDIRMLTVVGGHYVAIVPAGAEPLGDRAIPADRVRLPYSLMQTFQDAERPVREIDGDTVRRNLAALATSLEQSPDGLRQILNGVEQFVDVLDRQRSDVSKAIAFADEYLNSIDAARGALRKLVDKVNLLENLLIDHRAELREAVSALRRVVNRVAALQPAWEGTLEPMARQLSAAAAELLALGDRLEPLLGQVRELGTTLRAMMLPDGTVEVDHSGATVDAPPGADPLAMSAPVCVPVPGRGC</sequence>
<dbReference type="Proteomes" id="UP000655751">
    <property type="component" value="Unassembled WGS sequence"/>
</dbReference>
<comment type="caution">
    <text evidence="4">The sequence shown here is derived from an EMBL/GenBank/DDBJ whole genome shotgun (WGS) entry which is preliminary data.</text>
</comment>
<evidence type="ECO:0000256" key="2">
    <source>
        <dbReference type="SAM" id="Phobius"/>
    </source>
</evidence>
<evidence type="ECO:0000259" key="3">
    <source>
        <dbReference type="Pfam" id="PF02470"/>
    </source>
</evidence>
<dbReference type="RefSeq" id="WP_196147878.1">
    <property type="nucleotide sequence ID" value="NZ_JADMLG010000002.1"/>
</dbReference>
<dbReference type="AlphaFoldDB" id="A0A931I605"/>
<feature type="transmembrane region" description="Helical" evidence="2">
    <location>
        <begin position="6"/>
        <end position="29"/>
    </location>
</feature>
<evidence type="ECO:0000313" key="5">
    <source>
        <dbReference type="Proteomes" id="UP000655751"/>
    </source>
</evidence>
<feature type="coiled-coil region" evidence="1">
    <location>
        <begin position="201"/>
        <end position="228"/>
    </location>
</feature>
<evidence type="ECO:0000313" key="4">
    <source>
        <dbReference type="EMBL" id="MBH0775512.1"/>
    </source>
</evidence>
<dbReference type="GO" id="GO:0005576">
    <property type="term" value="C:extracellular region"/>
    <property type="evidence" value="ECO:0007669"/>
    <property type="project" value="TreeGrafter"/>
</dbReference>
<keyword evidence="1" id="KW-0175">Coiled coil</keyword>
<keyword evidence="5" id="KW-1185">Reference proteome</keyword>
<dbReference type="InterPro" id="IPR052336">
    <property type="entry name" value="MlaD_Phospholipid_Transporter"/>
</dbReference>
<keyword evidence="2" id="KW-1133">Transmembrane helix</keyword>
<dbReference type="EMBL" id="JADMLG010000002">
    <property type="protein sequence ID" value="MBH0775512.1"/>
    <property type="molecule type" value="Genomic_DNA"/>
</dbReference>
<organism evidence="4 5">
    <name type="scientific">Nocardia bovistercoris</name>
    <dbReference type="NCBI Taxonomy" id="2785916"/>
    <lineage>
        <taxon>Bacteria</taxon>
        <taxon>Bacillati</taxon>
        <taxon>Actinomycetota</taxon>
        <taxon>Actinomycetes</taxon>
        <taxon>Mycobacteriales</taxon>
        <taxon>Nocardiaceae</taxon>
        <taxon>Nocardia</taxon>
    </lineage>
</organism>
<keyword evidence="2" id="KW-0812">Transmembrane</keyword>
<dbReference type="NCBIfam" id="TIGR00996">
    <property type="entry name" value="Mtu_fam_mce"/>
    <property type="match status" value="1"/>
</dbReference>
<dbReference type="PANTHER" id="PTHR33371:SF18">
    <property type="entry name" value="MCE-FAMILY PROTEIN MCE3C"/>
    <property type="match status" value="1"/>
</dbReference>
<gene>
    <name evidence="4" type="ORF">IT779_04310</name>
</gene>